<feature type="compositionally biased region" description="Low complexity" evidence="8">
    <location>
        <begin position="485"/>
        <end position="518"/>
    </location>
</feature>
<keyword evidence="5" id="KW-0010">Activator</keyword>
<dbReference type="GO" id="GO:0032993">
    <property type="term" value="C:protein-DNA complex"/>
    <property type="evidence" value="ECO:0007669"/>
    <property type="project" value="TreeGrafter"/>
</dbReference>
<dbReference type="SUPFAM" id="SSF48150">
    <property type="entry name" value="DNA-glycosylase"/>
    <property type="match status" value="1"/>
</dbReference>
<dbReference type="InterPro" id="IPR010316">
    <property type="entry name" value="AlkA_N"/>
</dbReference>
<keyword evidence="2" id="KW-0808">Transferase</keyword>
<keyword evidence="11" id="KW-1185">Reference proteome</keyword>
<keyword evidence="4" id="KW-0805">Transcription regulation</keyword>
<dbReference type="InterPro" id="IPR035451">
    <property type="entry name" value="Ada-like_dom_sf"/>
</dbReference>
<gene>
    <name evidence="10" type="ORF">E8P82_14205</name>
</gene>
<dbReference type="SUPFAM" id="SSF46689">
    <property type="entry name" value="Homeodomain-like"/>
    <property type="match status" value="1"/>
</dbReference>
<feature type="region of interest" description="Disordered" evidence="8">
    <location>
        <begin position="470"/>
        <end position="518"/>
    </location>
</feature>
<evidence type="ECO:0000256" key="5">
    <source>
        <dbReference type="ARBA" id="ARBA00023159"/>
    </source>
</evidence>
<dbReference type="Gene3D" id="1.10.340.30">
    <property type="entry name" value="Hypothetical protein, domain 2"/>
    <property type="match status" value="1"/>
</dbReference>
<dbReference type="Pfam" id="PF02805">
    <property type="entry name" value="Ada_Zn_binding"/>
    <property type="match status" value="1"/>
</dbReference>
<dbReference type="InterPro" id="IPR051912">
    <property type="entry name" value="Alkylbase_DNA_Glycosylase/TA"/>
</dbReference>
<dbReference type="Gene3D" id="3.40.10.10">
    <property type="entry name" value="DNA Methylphosphotriester Repair Domain"/>
    <property type="match status" value="1"/>
</dbReference>
<dbReference type="PANTHER" id="PTHR43003">
    <property type="entry name" value="DNA-3-METHYLADENINE GLYCOSYLASE"/>
    <property type="match status" value="1"/>
</dbReference>
<accession>A0A4S5E0G5</accession>
<dbReference type="GO" id="GO:0006285">
    <property type="term" value="P:base-excision repair, AP site formation"/>
    <property type="evidence" value="ECO:0007669"/>
    <property type="project" value="TreeGrafter"/>
</dbReference>
<keyword evidence="3" id="KW-0227">DNA damage</keyword>
<dbReference type="GO" id="GO:0006307">
    <property type="term" value="P:DNA alkylation repair"/>
    <property type="evidence" value="ECO:0007669"/>
    <property type="project" value="TreeGrafter"/>
</dbReference>
<dbReference type="AlphaFoldDB" id="A0A4S5E0G5"/>
<evidence type="ECO:0000256" key="3">
    <source>
        <dbReference type="ARBA" id="ARBA00022763"/>
    </source>
</evidence>
<dbReference type="GO" id="GO:0005737">
    <property type="term" value="C:cytoplasm"/>
    <property type="evidence" value="ECO:0007669"/>
    <property type="project" value="TreeGrafter"/>
</dbReference>
<evidence type="ECO:0000256" key="6">
    <source>
        <dbReference type="ARBA" id="ARBA00023163"/>
    </source>
</evidence>
<sequence>MDFRQQYAAIDARDTRFDGQFITAVSSTGIYCRPSCPARTPKPANVTFYRTSAAAHDAGYRACKRCLPDAVPGDPAWNLRGDTAARAMRLIIDGEVDRTGVGGLSMRLGYSTRQLGRILRQELGAGPLALARAQRAQTARTLLTASSLRFADVAFASGFGSIRQFNETLQQVFGLTPGQLREASGRGHSGSGRIDRAADVDPTGGPLRISLLLPTRLPYDNGIFGVLAAGSVEGIELGTASTYERTLRLPGGPAWFRTESARTGSNGRAALPVTVSVSGLGDLPPLLSRIRRLFDLDADPVAIDTALSRVPVLRGLVAARPGLRLPGAVDADETLLRAVVGQYIGHPGGAAAYARLAASGPEVQLPGSTLTRIFPSAQDIAAAPDALLPASRRCRQTLRAVAQQLASGALAIDVGADADELRAQLLDVDGVSPWTAEYVIMRVLGHPDIELPDDPAVRAGWSTVVGAAGGPACDARNGTRGGPGRADAGDAGSRTGSSGASSVDAESAGSCSSGASSPRAGWGLDRAMAAVRPWRSYAGEHLRRAAALAGPMNALSAGAEVAGNAAYFDPVTDRK</sequence>
<evidence type="ECO:0000259" key="9">
    <source>
        <dbReference type="PROSITE" id="PS01124"/>
    </source>
</evidence>
<organism evidence="10 11">
    <name type="scientific">Arthrobacter echini</name>
    <dbReference type="NCBI Taxonomy" id="1529066"/>
    <lineage>
        <taxon>Bacteria</taxon>
        <taxon>Bacillati</taxon>
        <taxon>Actinomycetota</taxon>
        <taxon>Actinomycetes</taxon>
        <taxon>Micrococcales</taxon>
        <taxon>Micrococcaceae</taxon>
        <taxon>Arthrobacter</taxon>
    </lineage>
</organism>
<evidence type="ECO:0000313" key="10">
    <source>
        <dbReference type="EMBL" id="THJ64773.1"/>
    </source>
</evidence>
<evidence type="ECO:0000313" key="11">
    <source>
        <dbReference type="Proteomes" id="UP000305233"/>
    </source>
</evidence>
<dbReference type="Gene3D" id="1.10.10.60">
    <property type="entry name" value="Homeodomain-like"/>
    <property type="match status" value="1"/>
</dbReference>
<evidence type="ECO:0000256" key="8">
    <source>
        <dbReference type="SAM" id="MobiDB-lite"/>
    </source>
</evidence>
<dbReference type="SUPFAM" id="SSF57884">
    <property type="entry name" value="Ada DNA repair protein, N-terminal domain (N-Ada 10)"/>
    <property type="match status" value="1"/>
</dbReference>
<feature type="domain" description="HTH araC/xylS-type" evidence="9">
    <location>
        <begin position="85"/>
        <end position="183"/>
    </location>
</feature>
<dbReference type="InterPro" id="IPR018060">
    <property type="entry name" value="HTH_AraC"/>
</dbReference>
<dbReference type="GO" id="GO:0008270">
    <property type="term" value="F:zinc ion binding"/>
    <property type="evidence" value="ECO:0007669"/>
    <property type="project" value="InterPro"/>
</dbReference>
<comment type="cofactor">
    <cofactor evidence="1">
        <name>Zn(2+)</name>
        <dbReference type="ChEBI" id="CHEBI:29105"/>
    </cofactor>
</comment>
<dbReference type="GO" id="GO:0032131">
    <property type="term" value="F:alkylated DNA binding"/>
    <property type="evidence" value="ECO:0007669"/>
    <property type="project" value="TreeGrafter"/>
</dbReference>
<evidence type="ECO:0000256" key="1">
    <source>
        <dbReference type="ARBA" id="ARBA00001947"/>
    </source>
</evidence>
<dbReference type="GO" id="GO:0008725">
    <property type="term" value="F:DNA-3-methyladenine glycosylase activity"/>
    <property type="evidence" value="ECO:0007669"/>
    <property type="project" value="TreeGrafter"/>
</dbReference>
<dbReference type="SUPFAM" id="SSF55945">
    <property type="entry name" value="TATA-box binding protein-like"/>
    <property type="match status" value="1"/>
</dbReference>
<proteinExistence type="predicted"/>
<dbReference type="InterPro" id="IPR011257">
    <property type="entry name" value="DNA_glycosylase"/>
</dbReference>
<reference evidence="10 11" key="1">
    <citation type="submission" date="2019-04" db="EMBL/GenBank/DDBJ databases">
        <authorList>
            <person name="Liu Q."/>
            <person name="Xin Y.-H."/>
        </authorList>
    </citation>
    <scope>NUCLEOTIDE SEQUENCE [LARGE SCALE GENOMIC DNA]</scope>
    <source>
        <strain evidence="10 11">AM23</strain>
    </source>
</reference>
<evidence type="ECO:0000256" key="7">
    <source>
        <dbReference type="ARBA" id="ARBA00023204"/>
    </source>
</evidence>
<dbReference type="Pfam" id="PF06029">
    <property type="entry name" value="AlkA_N"/>
    <property type="match status" value="1"/>
</dbReference>
<dbReference type="InterPro" id="IPR009057">
    <property type="entry name" value="Homeodomain-like_sf"/>
</dbReference>
<dbReference type="GO" id="GO:0043916">
    <property type="term" value="F:DNA-7-methylguanine glycosylase activity"/>
    <property type="evidence" value="ECO:0007669"/>
    <property type="project" value="TreeGrafter"/>
</dbReference>
<dbReference type="SMART" id="SM01009">
    <property type="entry name" value="AlkA_N"/>
    <property type="match status" value="1"/>
</dbReference>
<dbReference type="Gene3D" id="3.30.310.20">
    <property type="entry name" value="DNA-3-methyladenine glycosylase AlkA, N-terminal domain"/>
    <property type="match status" value="1"/>
</dbReference>
<dbReference type="PANTHER" id="PTHR43003:SF13">
    <property type="entry name" value="DNA-3-METHYLADENINE GLYCOSYLASE 2"/>
    <property type="match status" value="1"/>
</dbReference>
<keyword evidence="2" id="KW-0489">Methyltransferase</keyword>
<evidence type="ECO:0000256" key="2">
    <source>
        <dbReference type="ARBA" id="ARBA00022603"/>
    </source>
</evidence>
<dbReference type="InterPro" id="IPR004026">
    <property type="entry name" value="Ada_DNA_repair_Zn-bd"/>
</dbReference>
<keyword evidence="7" id="KW-0234">DNA repair</keyword>
<keyword evidence="6" id="KW-0804">Transcription</keyword>
<dbReference type="GO" id="GO:0043565">
    <property type="term" value="F:sequence-specific DNA binding"/>
    <property type="evidence" value="ECO:0007669"/>
    <property type="project" value="InterPro"/>
</dbReference>
<dbReference type="Proteomes" id="UP000305233">
    <property type="component" value="Unassembled WGS sequence"/>
</dbReference>
<name>A0A4S5E0G5_9MICC</name>
<dbReference type="OrthoDB" id="9811249at2"/>
<dbReference type="GO" id="GO:0008168">
    <property type="term" value="F:methyltransferase activity"/>
    <property type="evidence" value="ECO:0007669"/>
    <property type="project" value="UniProtKB-KW"/>
</dbReference>
<dbReference type="GO" id="GO:0003700">
    <property type="term" value="F:DNA-binding transcription factor activity"/>
    <property type="evidence" value="ECO:0007669"/>
    <property type="project" value="InterPro"/>
</dbReference>
<dbReference type="EMBL" id="SSWH01000018">
    <property type="protein sequence ID" value="THJ64773.1"/>
    <property type="molecule type" value="Genomic_DNA"/>
</dbReference>
<evidence type="ECO:0000256" key="4">
    <source>
        <dbReference type="ARBA" id="ARBA00023015"/>
    </source>
</evidence>
<dbReference type="Pfam" id="PF12833">
    <property type="entry name" value="HTH_18"/>
    <property type="match status" value="1"/>
</dbReference>
<comment type="caution">
    <text evidence="10">The sequence shown here is derived from an EMBL/GenBank/DDBJ whole genome shotgun (WGS) entry which is preliminary data.</text>
</comment>
<dbReference type="RefSeq" id="WP_136455708.1">
    <property type="nucleotide sequence ID" value="NZ_SSWH01000018.1"/>
</dbReference>
<dbReference type="InterPro" id="IPR037046">
    <property type="entry name" value="AlkA_N_sf"/>
</dbReference>
<dbReference type="SMART" id="SM00342">
    <property type="entry name" value="HTH_ARAC"/>
    <property type="match status" value="1"/>
</dbReference>
<protein>
    <submittedName>
        <fullName evidence="10">Helix-turn-helix domain-containing protein</fullName>
    </submittedName>
</protein>
<dbReference type="PROSITE" id="PS01124">
    <property type="entry name" value="HTH_ARAC_FAMILY_2"/>
    <property type="match status" value="1"/>
</dbReference>
<dbReference type="GO" id="GO:0032259">
    <property type="term" value="P:methylation"/>
    <property type="evidence" value="ECO:0007669"/>
    <property type="project" value="UniProtKB-KW"/>
</dbReference>